<protein>
    <submittedName>
        <fullName evidence="1">Uncharacterized protein</fullName>
    </submittedName>
</protein>
<sequence length="186" mass="21387">MKKEDFTQLIHHHTEYFNLREFCAGNKEGMPKKQEVKNVMITECTAGTGGSRFVSISTRNCSCFSVYKEYGPTGIIRCKWVTFRNRGAAVGKKYLFGPDGKLTAAEDEEEGFGYTPHQVIQFCRENHINLFSEDTCIERYANRRNKEFYYIIRYLGRYQEKSGIIVMVLNGHDGNPERIIVTDAGL</sequence>
<dbReference type="EMBL" id="CP154834">
    <property type="protein sequence ID" value="XAO73746.1"/>
    <property type="molecule type" value="Genomic_DNA"/>
</dbReference>
<evidence type="ECO:0000313" key="2">
    <source>
        <dbReference type="Proteomes" id="UP001463665"/>
    </source>
</evidence>
<gene>
    <name evidence="1" type="ORF">AAFP95_18815</name>
</gene>
<keyword evidence="2" id="KW-1185">Reference proteome</keyword>
<dbReference type="Proteomes" id="UP001463665">
    <property type="component" value="Chromosome"/>
</dbReference>
<dbReference type="AlphaFoldDB" id="A0AAU6WLW2"/>
<proteinExistence type="predicted"/>
<dbReference type="RefSeq" id="WP_345766145.1">
    <property type="nucleotide sequence ID" value="NZ_CP154834.1"/>
</dbReference>
<evidence type="ECO:0000313" key="1">
    <source>
        <dbReference type="EMBL" id="XAO73746.1"/>
    </source>
</evidence>
<name>A0AAU6WLW2_9FLAO</name>
<accession>A0AAU6WLW2</accession>
<organism evidence="1 2">
    <name type="scientific">Chryseobacterium endophyticum</name>
    <dbReference type="NCBI Taxonomy" id="1854762"/>
    <lineage>
        <taxon>Bacteria</taxon>
        <taxon>Pseudomonadati</taxon>
        <taxon>Bacteroidota</taxon>
        <taxon>Flavobacteriia</taxon>
        <taxon>Flavobacteriales</taxon>
        <taxon>Weeksellaceae</taxon>
        <taxon>Chryseobacterium group</taxon>
        <taxon>Chryseobacterium</taxon>
    </lineage>
</organism>
<reference evidence="1 2" key="1">
    <citation type="submission" date="2024-04" db="EMBL/GenBank/DDBJ databases">
        <title>Genome sequencing and assembly of rice foliar adapted Chryseobacterium endophyticum OsEnb-ALM-A6.</title>
        <authorList>
            <person name="Kumar S."/>
            <person name="Javed M."/>
            <person name="Chouhan V."/>
            <person name="Charishma K."/>
            <person name="Patel A."/>
            <person name="Kumar M."/>
            <person name="Sahu K.P."/>
            <person name="Kumar A."/>
        </authorList>
    </citation>
    <scope>NUCLEOTIDE SEQUENCE [LARGE SCALE GENOMIC DNA]</scope>
    <source>
        <strain evidence="1 2">OsEnb-ALM-A6</strain>
    </source>
</reference>